<feature type="transmembrane region" description="Helical" evidence="2">
    <location>
        <begin position="226"/>
        <end position="245"/>
    </location>
</feature>
<dbReference type="NCBIfam" id="NF038300">
    <property type="entry name" value="EPS_HpsL"/>
    <property type="match status" value="1"/>
</dbReference>
<organism evidence="3 4">
    <name type="scientific">Floridaenema flaviceps BLCC-F50</name>
    <dbReference type="NCBI Taxonomy" id="3153642"/>
    <lineage>
        <taxon>Bacteria</taxon>
        <taxon>Bacillati</taxon>
        <taxon>Cyanobacteriota</taxon>
        <taxon>Cyanophyceae</taxon>
        <taxon>Oscillatoriophycideae</taxon>
        <taxon>Aerosakkonematales</taxon>
        <taxon>Aerosakkonemataceae</taxon>
        <taxon>Floridanema</taxon>
        <taxon>Floridanema flaviceps</taxon>
    </lineage>
</organism>
<keyword evidence="2" id="KW-1133">Transmembrane helix</keyword>
<dbReference type="Proteomes" id="UP001576784">
    <property type="component" value="Unassembled WGS sequence"/>
</dbReference>
<dbReference type="EMBL" id="JBHFNR010000215">
    <property type="protein sequence ID" value="MFB2896794.1"/>
    <property type="molecule type" value="Genomic_DNA"/>
</dbReference>
<feature type="compositionally biased region" description="Basic residues" evidence="1">
    <location>
        <begin position="1"/>
        <end position="11"/>
    </location>
</feature>
<keyword evidence="4" id="KW-1185">Reference proteome</keyword>
<proteinExistence type="predicted"/>
<dbReference type="InterPro" id="IPR049753">
    <property type="entry name" value="EPS_HpsL-like"/>
</dbReference>
<comment type="caution">
    <text evidence="3">The sequence shown here is derived from an EMBL/GenBank/DDBJ whole genome shotgun (WGS) entry which is preliminary data.</text>
</comment>
<reference evidence="3 4" key="1">
    <citation type="submission" date="2024-09" db="EMBL/GenBank/DDBJ databases">
        <title>Floridaenema gen nov. (Aerosakkonemataceae, Aerosakkonematales ord. nov., Cyanobacteria) from benthic tropical and subtropical fresh waters, with the description of four new species.</title>
        <authorList>
            <person name="Moretto J.A."/>
            <person name="Berthold D.E."/>
            <person name="Lefler F.W."/>
            <person name="Huang I.-S."/>
            <person name="Laughinghouse H. IV."/>
        </authorList>
    </citation>
    <scope>NUCLEOTIDE SEQUENCE [LARGE SCALE GENOMIC DNA]</scope>
    <source>
        <strain evidence="3 4">BLCC-F50</strain>
    </source>
</reference>
<accession>A0ABV4Y0X6</accession>
<feature type="transmembrane region" description="Helical" evidence="2">
    <location>
        <begin position="319"/>
        <end position="337"/>
    </location>
</feature>
<feature type="transmembrane region" description="Helical" evidence="2">
    <location>
        <begin position="455"/>
        <end position="475"/>
    </location>
</feature>
<name>A0ABV4Y0X6_9CYAN</name>
<feature type="transmembrane region" description="Helical" evidence="2">
    <location>
        <begin position="41"/>
        <end position="59"/>
    </location>
</feature>
<feature type="transmembrane region" description="Helical" evidence="2">
    <location>
        <begin position="89"/>
        <end position="106"/>
    </location>
</feature>
<feature type="compositionally biased region" description="Basic and acidic residues" evidence="1">
    <location>
        <begin position="536"/>
        <end position="545"/>
    </location>
</feature>
<protein>
    <submittedName>
        <fullName evidence="3">Hormogonium polysaccharide biosynthesis protein HpsL</fullName>
    </submittedName>
</protein>
<keyword evidence="2" id="KW-0472">Membrane</keyword>
<feature type="region of interest" description="Disordered" evidence="1">
    <location>
        <begin position="1"/>
        <end position="20"/>
    </location>
</feature>
<feature type="transmembrane region" description="Helical" evidence="2">
    <location>
        <begin position="149"/>
        <end position="170"/>
    </location>
</feature>
<feature type="region of interest" description="Disordered" evidence="1">
    <location>
        <begin position="536"/>
        <end position="555"/>
    </location>
</feature>
<keyword evidence="2" id="KW-0812">Transmembrane</keyword>
<feature type="compositionally biased region" description="Basic residues" evidence="1">
    <location>
        <begin position="546"/>
        <end position="555"/>
    </location>
</feature>
<dbReference type="RefSeq" id="WP_413266411.1">
    <property type="nucleotide sequence ID" value="NZ_JBHFNR010000215.1"/>
</dbReference>
<feature type="transmembrane region" description="Helical" evidence="2">
    <location>
        <begin position="190"/>
        <end position="214"/>
    </location>
</feature>
<evidence type="ECO:0000256" key="1">
    <source>
        <dbReference type="SAM" id="MobiDB-lite"/>
    </source>
</evidence>
<feature type="transmembrane region" description="Helical" evidence="2">
    <location>
        <begin position="487"/>
        <end position="507"/>
    </location>
</feature>
<evidence type="ECO:0000256" key="2">
    <source>
        <dbReference type="SAM" id="Phobius"/>
    </source>
</evidence>
<feature type="transmembrane region" description="Helical" evidence="2">
    <location>
        <begin position="343"/>
        <end position="362"/>
    </location>
</feature>
<feature type="transmembrane region" description="Helical" evidence="2">
    <location>
        <begin position="367"/>
        <end position="385"/>
    </location>
</feature>
<gene>
    <name evidence="3" type="primary">hpsL</name>
    <name evidence="3" type="ORF">ACE1CI_28105</name>
</gene>
<sequence length="555" mass="60922">MPKPKSKRKSKQNTANPETPQLSLKEQLALKRQAAKAKQEFISFTSSVLGGSLFLGLLLFPVGGIKATISVPVAITALALSFKYPLQALWAFLIYMPFGGTVVYAVAGGNALFQLAKDVFFIPAAFTFFQEYKRKGKPFIFPPAIRSAFFVVLGVAILTFVAVNVLQQFAIPCEKVPRGANISCKNGQPIIMGLLGLKVLIGYIPLITCAYKLIRTKGELIFFTRLQLVLALICCVLGLMQYQFLSSGRCEGTRGKSGDELFKATLDARCLVGGSLVFSPDVGMIRLPGTFVSPWHWAWFLISNAFFTYASAFSDPSPIWRSAGLVGMALVFINAIISGQRIALALVPVVTIILLILTGQVANLKRFIPIAAGLGVVAAIGSAMFPELVQERVDSFVGRWNAAPPTEFIANQAEFTSKGQSGIFGAGIGRATNSARAYGADALIETYYPKLLFELGPLGVVAFLALVTTITWITFKTYRSVKEQSLRSFAASFWVFILVISYNTYWYPLDTDPVSVYYWFLIGVILKLPEIERQEQEKLPPEERTKGKKKKRSKS</sequence>
<evidence type="ECO:0000313" key="4">
    <source>
        <dbReference type="Proteomes" id="UP001576784"/>
    </source>
</evidence>
<evidence type="ECO:0000313" key="3">
    <source>
        <dbReference type="EMBL" id="MFB2896794.1"/>
    </source>
</evidence>